<dbReference type="Pfam" id="PF00144">
    <property type="entry name" value="Beta-lactamase"/>
    <property type="match status" value="1"/>
</dbReference>
<keyword evidence="4" id="KW-1185">Reference proteome</keyword>
<dbReference type="Proteomes" id="UP000807342">
    <property type="component" value="Unassembled WGS sequence"/>
</dbReference>
<protein>
    <recommendedName>
        <fullName evidence="2">Beta-lactamase-related domain-containing protein</fullName>
    </recommendedName>
</protein>
<dbReference type="Gene3D" id="3.40.710.10">
    <property type="entry name" value="DD-peptidase/beta-lactamase superfamily"/>
    <property type="match status" value="1"/>
</dbReference>
<dbReference type="PANTHER" id="PTHR46825:SF15">
    <property type="entry name" value="BETA-LACTAMASE-RELATED DOMAIN-CONTAINING PROTEIN"/>
    <property type="match status" value="1"/>
</dbReference>
<evidence type="ECO:0000259" key="2">
    <source>
        <dbReference type="Pfam" id="PF00144"/>
    </source>
</evidence>
<dbReference type="InterPro" id="IPR050491">
    <property type="entry name" value="AmpC-like"/>
</dbReference>
<organism evidence="3 4">
    <name type="scientific">Macrolepiota fuliginosa MF-IS2</name>
    <dbReference type="NCBI Taxonomy" id="1400762"/>
    <lineage>
        <taxon>Eukaryota</taxon>
        <taxon>Fungi</taxon>
        <taxon>Dikarya</taxon>
        <taxon>Basidiomycota</taxon>
        <taxon>Agaricomycotina</taxon>
        <taxon>Agaricomycetes</taxon>
        <taxon>Agaricomycetidae</taxon>
        <taxon>Agaricales</taxon>
        <taxon>Agaricineae</taxon>
        <taxon>Agaricaceae</taxon>
        <taxon>Macrolepiota</taxon>
    </lineage>
</organism>
<reference evidence="3" key="1">
    <citation type="submission" date="2020-11" db="EMBL/GenBank/DDBJ databases">
        <authorList>
            <consortium name="DOE Joint Genome Institute"/>
            <person name="Ahrendt S."/>
            <person name="Riley R."/>
            <person name="Andreopoulos W."/>
            <person name="Labutti K."/>
            <person name="Pangilinan J."/>
            <person name="Ruiz-Duenas F.J."/>
            <person name="Barrasa J.M."/>
            <person name="Sanchez-Garcia M."/>
            <person name="Camarero S."/>
            <person name="Miyauchi S."/>
            <person name="Serrano A."/>
            <person name="Linde D."/>
            <person name="Babiker R."/>
            <person name="Drula E."/>
            <person name="Ayuso-Fernandez I."/>
            <person name="Pacheco R."/>
            <person name="Padilla G."/>
            <person name="Ferreira P."/>
            <person name="Barriuso J."/>
            <person name="Kellner H."/>
            <person name="Castanera R."/>
            <person name="Alfaro M."/>
            <person name="Ramirez L."/>
            <person name="Pisabarro A.G."/>
            <person name="Kuo A."/>
            <person name="Tritt A."/>
            <person name="Lipzen A."/>
            <person name="He G."/>
            <person name="Yan M."/>
            <person name="Ng V."/>
            <person name="Cullen D."/>
            <person name="Martin F."/>
            <person name="Rosso M.-N."/>
            <person name="Henrissat B."/>
            <person name="Hibbett D."/>
            <person name="Martinez A.T."/>
            <person name="Grigoriev I.V."/>
        </authorList>
    </citation>
    <scope>NUCLEOTIDE SEQUENCE</scope>
    <source>
        <strain evidence="3">MF-IS2</strain>
    </source>
</reference>
<dbReference type="OrthoDB" id="5946976at2759"/>
<dbReference type="PANTHER" id="PTHR46825">
    <property type="entry name" value="D-ALANYL-D-ALANINE-CARBOXYPEPTIDASE/ENDOPEPTIDASE AMPH"/>
    <property type="match status" value="1"/>
</dbReference>
<name>A0A9P6BYG1_9AGAR</name>
<feature type="domain" description="Beta-lactamase-related" evidence="2">
    <location>
        <begin position="46"/>
        <end position="163"/>
    </location>
</feature>
<dbReference type="SUPFAM" id="SSF56601">
    <property type="entry name" value="beta-lactamase/transpeptidase-like"/>
    <property type="match status" value="1"/>
</dbReference>
<comment type="caution">
    <text evidence="3">The sequence shown here is derived from an EMBL/GenBank/DDBJ whole genome shotgun (WGS) entry which is preliminary data.</text>
</comment>
<dbReference type="AlphaFoldDB" id="A0A9P6BYG1"/>
<evidence type="ECO:0000256" key="1">
    <source>
        <dbReference type="ARBA" id="ARBA00038215"/>
    </source>
</evidence>
<dbReference type="EMBL" id="MU151324">
    <property type="protein sequence ID" value="KAF9445116.1"/>
    <property type="molecule type" value="Genomic_DNA"/>
</dbReference>
<gene>
    <name evidence="3" type="ORF">P691DRAFT_777810</name>
</gene>
<accession>A0A9P6BYG1</accession>
<dbReference type="InterPro" id="IPR012338">
    <property type="entry name" value="Beta-lactam/transpept-like"/>
</dbReference>
<proteinExistence type="inferred from homology"/>
<dbReference type="InterPro" id="IPR001466">
    <property type="entry name" value="Beta-lactam-related"/>
</dbReference>
<evidence type="ECO:0000313" key="4">
    <source>
        <dbReference type="Proteomes" id="UP000807342"/>
    </source>
</evidence>
<comment type="similarity">
    <text evidence="1">Belongs to the peptidase S12 family.</text>
</comment>
<sequence length="406" mass="44570">MSTATYSIATAEGGFLADGFQLSGQDLKRSLDGVKKAIVPLFKRPGEEDGIAGSGGVIASARDLVTWVSMLLALGRHPHRNEQIIPAEVIKHTATGASTIPTNVFNGFPEMSVSVYGTGQQIFSYPGHEIVEHDGNVLGFSSEIIRLPDDNLGIVLLNNDWVSNIALDVIKWRLIDELIVRAALPGSPFIDWVSRYKAIEETVKEERKMFTPRPKHPALPTLAFPELQKRLYSHPTYGTLKLCFVLYSPSLPETWTERPFVEISADCPRLISSLPVQRILDISDPAIPTLIIPFKSAFTTHIRLTHFSGDVFNATAIWTNADTRLKEGLGSVDENGQWTDDGDVVIPIQDFVAEWFAQGEEEGLAFKGNFWGMGVGARAPLGSGKETAEAWFSRTRGSGSDQVALY</sequence>
<evidence type="ECO:0000313" key="3">
    <source>
        <dbReference type="EMBL" id="KAF9445116.1"/>
    </source>
</evidence>